<comment type="caution">
    <text evidence="1">The sequence shown here is derived from an EMBL/GenBank/DDBJ whole genome shotgun (WGS) entry which is preliminary data.</text>
</comment>
<evidence type="ECO:0000313" key="1">
    <source>
        <dbReference type="EMBL" id="KAK2141690.1"/>
    </source>
</evidence>
<reference evidence="1" key="1">
    <citation type="journal article" date="2023" name="Mol. Biol. Evol.">
        <title>Third-Generation Sequencing Reveals the Adaptive Role of the Epigenome in Three Deep-Sea Polychaetes.</title>
        <authorList>
            <person name="Perez M."/>
            <person name="Aroh O."/>
            <person name="Sun Y."/>
            <person name="Lan Y."/>
            <person name="Juniper S.K."/>
            <person name="Young C.R."/>
            <person name="Angers B."/>
            <person name="Qian P.Y."/>
        </authorList>
    </citation>
    <scope>NUCLEOTIDE SEQUENCE</scope>
    <source>
        <strain evidence="1">P08H-3</strain>
    </source>
</reference>
<sequence length="30" mass="3596">MRKNMLWSLMADPTNKMNLYSEMSFSHNDC</sequence>
<accession>A0AAD9IWQ3</accession>
<organism evidence="1 2">
    <name type="scientific">Paralvinella palmiformis</name>
    <dbReference type="NCBI Taxonomy" id="53620"/>
    <lineage>
        <taxon>Eukaryota</taxon>
        <taxon>Metazoa</taxon>
        <taxon>Spiralia</taxon>
        <taxon>Lophotrochozoa</taxon>
        <taxon>Annelida</taxon>
        <taxon>Polychaeta</taxon>
        <taxon>Sedentaria</taxon>
        <taxon>Canalipalpata</taxon>
        <taxon>Terebellida</taxon>
        <taxon>Terebelliformia</taxon>
        <taxon>Alvinellidae</taxon>
        <taxon>Paralvinella</taxon>
    </lineage>
</organism>
<gene>
    <name evidence="1" type="ORF">LSH36_1056g00000</name>
</gene>
<keyword evidence="2" id="KW-1185">Reference proteome</keyword>
<dbReference type="EMBL" id="JAODUP010001056">
    <property type="protein sequence ID" value="KAK2141690.1"/>
    <property type="molecule type" value="Genomic_DNA"/>
</dbReference>
<proteinExistence type="predicted"/>
<evidence type="ECO:0000313" key="2">
    <source>
        <dbReference type="Proteomes" id="UP001208570"/>
    </source>
</evidence>
<protein>
    <submittedName>
        <fullName evidence="1">Uncharacterized protein</fullName>
    </submittedName>
</protein>
<dbReference type="AlphaFoldDB" id="A0AAD9IWQ3"/>
<name>A0AAD9IWQ3_9ANNE</name>
<dbReference type="Proteomes" id="UP001208570">
    <property type="component" value="Unassembled WGS sequence"/>
</dbReference>